<evidence type="ECO:0000313" key="2">
    <source>
        <dbReference type="Proteomes" id="UP001431783"/>
    </source>
</evidence>
<organism evidence="1 2">
    <name type="scientific">Henosepilachna vigintioctopunctata</name>
    <dbReference type="NCBI Taxonomy" id="420089"/>
    <lineage>
        <taxon>Eukaryota</taxon>
        <taxon>Metazoa</taxon>
        <taxon>Ecdysozoa</taxon>
        <taxon>Arthropoda</taxon>
        <taxon>Hexapoda</taxon>
        <taxon>Insecta</taxon>
        <taxon>Pterygota</taxon>
        <taxon>Neoptera</taxon>
        <taxon>Endopterygota</taxon>
        <taxon>Coleoptera</taxon>
        <taxon>Polyphaga</taxon>
        <taxon>Cucujiformia</taxon>
        <taxon>Coccinelloidea</taxon>
        <taxon>Coccinellidae</taxon>
        <taxon>Epilachninae</taxon>
        <taxon>Epilachnini</taxon>
        <taxon>Henosepilachna</taxon>
    </lineage>
</organism>
<comment type="caution">
    <text evidence="1">The sequence shown here is derived from an EMBL/GenBank/DDBJ whole genome shotgun (WGS) entry which is preliminary data.</text>
</comment>
<protein>
    <submittedName>
        <fullName evidence="1">Uncharacterized protein</fullName>
    </submittedName>
</protein>
<dbReference type="EMBL" id="JARQZJ010000040">
    <property type="protein sequence ID" value="KAK9877088.1"/>
    <property type="molecule type" value="Genomic_DNA"/>
</dbReference>
<reference evidence="1 2" key="1">
    <citation type="submission" date="2023-03" db="EMBL/GenBank/DDBJ databases">
        <title>Genome insight into feeding habits of ladybird beetles.</title>
        <authorList>
            <person name="Li H.-S."/>
            <person name="Huang Y.-H."/>
            <person name="Pang H."/>
        </authorList>
    </citation>
    <scope>NUCLEOTIDE SEQUENCE [LARGE SCALE GENOMIC DNA]</scope>
    <source>
        <strain evidence="1">SYSU_2023b</strain>
        <tissue evidence="1">Whole body</tissue>
    </source>
</reference>
<keyword evidence="2" id="KW-1185">Reference proteome</keyword>
<accession>A0AAW1U3F1</accession>
<proteinExistence type="predicted"/>
<evidence type="ECO:0000313" key="1">
    <source>
        <dbReference type="EMBL" id="KAK9877088.1"/>
    </source>
</evidence>
<name>A0AAW1U3F1_9CUCU</name>
<gene>
    <name evidence="1" type="ORF">WA026_016830</name>
</gene>
<sequence length="94" mass="10277">MSSKIDTGISFNSGGNGCNERTCSLYDQEALPSNWMLCDHEKFNLGPSLRNCSDQGPKLDSVAIKSNLAGRTTSELTMSEHAVFSVNFLDPEFI</sequence>
<dbReference type="Proteomes" id="UP001431783">
    <property type="component" value="Unassembled WGS sequence"/>
</dbReference>
<dbReference type="AlphaFoldDB" id="A0AAW1U3F1"/>